<evidence type="ECO:0000313" key="3">
    <source>
        <dbReference type="Proteomes" id="UP000070700"/>
    </source>
</evidence>
<dbReference type="Proteomes" id="UP000070700">
    <property type="component" value="Unassembled WGS sequence"/>
</dbReference>
<accession>A0A194XIG2</accession>
<dbReference type="STRING" id="149040.A0A194XIG2"/>
<evidence type="ECO:0000313" key="2">
    <source>
        <dbReference type="EMBL" id="KUJ19557.1"/>
    </source>
</evidence>
<dbReference type="PANTHER" id="PTHR15092:SF22">
    <property type="entry name" value="POLY(A)-SPECIFIC RIBONUCLEASE PNLDC1"/>
    <property type="match status" value="1"/>
</dbReference>
<name>A0A194XIG2_MOLSC</name>
<dbReference type="Gene3D" id="3.30.420.10">
    <property type="entry name" value="Ribonuclease H-like superfamily/Ribonuclease H"/>
    <property type="match status" value="2"/>
</dbReference>
<dbReference type="GO" id="GO:0000175">
    <property type="term" value="F:3'-5'-RNA exonuclease activity"/>
    <property type="evidence" value="ECO:0007669"/>
    <property type="project" value="TreeGrafter"/>
</dbReference>
<reference evidence="2 3" key="1">
    <citation type="submission" date="2015-10" db="EMBL/GenBank/DDBJ databases">
        <title>Full genome of DAOMC 229536 Phialocephala scopiformis, a fungal endophyte of spruce producing the potent anti-insectan compound rugulosin.</title>
        <authorList>
            <consortium name="DOE Joint Genome Institute"/>
            <person name="Walker A.K."/>
            <person name="Frasz S.L."/>
            <person name="Seifert K.A."/>
            <person name="Miller J.D."/>
            <person name="Mondo S.J."/>
            <person name="Labutti K."/>
            <person name="Lipzen A."/>
            <person name="Dockter R."/>
            <person name="Kennedy M."/>
            <person name="Grigoriev I.V."/>
            <person name="Spatafora J.W."/>
        </authorList>
    </citation>
    <scope>NUCLEOTIDE SEQUENCE [LARGE SCALE GENOMIC DNA]</scope>
    <source>
        <strain evidence="2 3">CBS 120377</strain>
    </source>
</reference>
<evidence type="ECO:0000256" key="1">
    <source>
        <dbReference type="ARBA" id="ARBA00008372"/>
    </source>
</evidence>
<dbReference type="GeneID" id="28818852"/>
<dbReference type="SUPFAM" id="SSF53098">
    <property type="entry name" value="Ribonuclease H-like"/>
    <property type="match status" value="1"/>
</dbReference>
<dbReference type="OrthoDB" id="1432093at2759"/>
<dbReference type="InterPro" id="IPR051181">
    <property type="entry name" value="CAF1_poly(A)_ribonucleases"/>
</dbReference>
<dbReference type="GO" id="GO:1990432">
    <property type="term" value="P:siRNA 3'-end processing"/>
    <property type="evidence" value="ECO:0007669"/>
    <property type="project" value="TreeGrafter"/>
</dbReference>
<dbReference type="GO" id="GO:0003723">
    <property type="term" value="F:RNA binding"/>
    <property type="evidence" value="ECO:0007669"/>
    <property type="project" value="TreeGrafter"/>
</dbReference>
<dbReference type="AlphaFoldDB" id="A0A194XIG2"/>
<gene>
    <name evidence="2" type="ORF">LY89DRAFT_581783</name>
</gene>
<sequence>MDVGGAEFRSSLLRILRDISEATIVTFDLEMSGITTKPKCSAGDQSLNVGKPTLQNQYEEMKSAAETYQVLQLGITCVSEDVDKEYYLAKPYNFTISPLQADGTGMGHSALRLNRNFTFSSSASEFLAKNGFDFGKVFTAGVPYLSRDEEIELLEEYKQREGRKANIPDLVIGASDYMNLEFVRSARKTVTVWFENPEHKDDFVNVSHPAGPLTGLQRRLVHQFIRSEFPTLRAFGLMDGSFMQVRRIDLIQEQAYQARQAVTYKGNIAKQTGLRWIFEALCGGNLSGVDVKWFINELEVKEAKTVKEELEMIIKDLKSKKRMIVGHNLFFDLGFLYKTFIGILPNNVKDFQEDINDLFPFIIDTKYLATQSPGTQNPRSGLKELLAPFRKIHVPLIVLHEDHVQYGAEYGRDHEAGYDSWMTAELFVKLAGQLSSESKDILDDESGSSGSDEFFSAPEEYLKEHRDSEGGAGLKSGPDLIDFGEDVDAEEVKTEQWLPRMSSKFWKKYVNKLRVNSSEGGVCDLAERGEDRGVGGVRRKLAQL</sequence>
<dbReference type="PANTHER" id="PTHR15092">
    <property type="entry name" value="POLY A -SPECIFIC RIBONUCLEASE/TARGET OF EGR1, MEMBER 1"/>
    <property type="match status" value="1"/>
</dbReference>
<dbReference type="RefSeq" id="XP_018073912.1">
    <property type="nucleotide sequence ID" value="XM_018209126.1"/>
</dbReference>
<organism evidence="2 3">
    <name type="scientific">Mollisia scopiformis</name>
    <name type="common">Conifer needle endophyte fungus</name>
    <name type="synonym">Phialocephala scopiformis</name>
    <dbReference type="NCBI Taxonomy" id="149040"/>
    <lineage>
        <taxon>Eukaryota</taxon>
        <taxon>Fungi</taxon>
        <taxon>Dikarya</taxon>
        <taxon>Ascomycota</taxon>
        <taxon>Pezizomycotina</taxon>
        <taxon>Leotiomycetes</taxon>
        <taxon>Helotiales</taxon>
        <taxon>Mollisiaceae</taxon>
        <taxon>Mollisia</taxon>
    </lineage>
</organism>
<dbReference type="InParanoid" id="A0A194XIG2"/>
<keyword evidence="3" id="KW-1185">Reference proteome</keyword>
<dbReference type="InterPro" id="IPR036397">
    <property type="entry name" value="RNaseH_sf"/>
</dbReference>
<dbReference type="InterPro" id="IPR006941">
    <property type="entry name" value="RNase_CAF1"/>
</dbReference>
<dbReference type="InterPro" id="IPR012337">
    <property type="entry name" value="RNaseH-like_sf"/>
</dbReference>
<dbReference type="GO" id="GO:0000289">
    <property type="term" value="P:nuclear-transcribed mRNA poly(A) tail shortening"/>
    <property type="evidence" value="ECO:0007669"/>
    <property type="project" value="TreeGrafter"/>
</dbReference>
<dbReference type="GO" id="GO:0005634">
    <property type="term" value="C:nucleus"/>
    <property type="evidence" value="ECO:0007669"/>
    <property type="project" value="TreeGrafter"/>
</dbReference>
<proteinExistence type="inferred from homology"/>
<protein>
    <submittedName>
        <fullName evidence="2">CAF1-domain-containing protein</fullName>
    </submittedName>
</protein>
<comment type="similarity">
    <text evidence="1">Belongs to the CAF1 family.</text>
</comment>
<dbReference type="EMBL" id="KQ947411">
    <property type="protein sequence ID" value="KUJ19557.1"/>
    <property type="molecule type" value="Genomic_DNA"/>
</dbReference>
<dbReference type="KEGG" id="psco:LY89DRAFT_581783"/>
<dbReference type="Pfam" id="PF04857">
    <property type="entry name" value="CAF1"/>
    <property type="match status" value="1"/>
</dbReference>
<dbReference type="GO" id="GO:1990431">
    <property type="term" value="P:priRNA 3'-end processing"/>
    <property type="evidence" value="ECO:0007669"/>
    <property type="project" value="TreeGrafter"/>
</dbReference>